<reference evidence="2" key="1">
    <citation type="submission" date="2022-11" db="EMBL/GenBank/DDBJ databases">
        <authorList>
            <person name="Petersen C."/>
        </authorList>
    </citation>
    <scope>NUCLEOTIDE SEQUENCE</scope>
    <source>
        <strain evidence="2">IBT 34128</strain>
    </source>
</reference>
<accession>A0A9W9KCZ1</accession>
<comment type="caution">
    <text evidence="2">The sequence shown here is derived from an EMBL/GenBank/DDBJ whole genome shotgun (WGS) entry which is preliminary data.</text>
</comment>
<dbReference type="EMBL" id="JAPMSZ010000005">
    <property type="protein sequence ID" value="KAJ5101293.1"/>
    <property type="molecule type" value="Genomic_DNA"/>
</dbReference>
<dbReference type="OrthoDB" id="9991317at2759"/>
<dbReference type="Proteomes" id="UP001141434">
    <property type="component" value="Unassembled WGS sequence"/>
</dbReference>
<keyword evidence="3" id="KW-1185">Reference proteome</keyword>
<dbReference type="SUPFAM" id="SSF48452">
    <property type="entry name" value="TPR-like"/>
    <property type="match status" value="1"/>
</dbReference>
<name>A0A9W9KCZ1_9EURO</name>
<organism evidence="2 3">
    <name type="scientific">Penicillium alfredii</name>
    <dbReference type="NCBI Taxonomy" id="1506179"/>
    <lineage>
        <taxon>Eukaryota</taxon>
        <taxon>Fungi</taxon>
        <taxon>Dikarya</taxon>
        <taxon>Ascomycota</taxon>
        <taxon>Pezizomycotina</taxon>
        <taxon>Eurotiomycetes</taxon>
        <taxon>Eurotiomycetidae</taxon>
        <taxon>Eurotiales</taxon>
        <taxon>Aspergillaceae</taxon>
        <taxon>Penicillium</taxon>
    </lineage>
</organism>
<gene>
    <name evidence="2" type="ORF">NUU61_003515</name>
</gene>
<dbReference type="InterPro" id="IPR011990">
    <property type="entry name" value="TPR-like_helical_dom_sf"/>
</dbReference>
<evidence type="ECO:0000313" key="2">
    <source>
        <dbReference type="EMBL" id="KAJ5101293.1"/>
    </source>
</evidence>
<evidence type="ECO:0000259" key="1">
    <source>
        <dbReference type="Pfam" id="PF12770"/>
    </source>
</evidence>
<dbReference type="RefSeq" id="XP_056512124.1">
    <property type="nucleotide sequence ID" value="XM_056654097.1"/>
</dbReference>
<dbReference type="InterPro" id="IPR024983">
    <property type="entry name" value="CHAT_dom"/>
</dbReference>
<dbReference type="Gene3D" id="1.25.40.10">
    <property type="entry name" value="Tetratricopeptide repeat domain"/>
    <property type="match status" value="1"/>
</dbReference>
<sequence>MTDIDTQIRVLERNLDDLTLDRPATLNNLASMLTRRFKKNKDINDLHRAVDNSAQAVGLTPAEDPRLPMRLKNLALNLEIQLNHARSSQNFEISLKNLERLFCFLRRAAYSARPQDYTLLDRLNKIETKIEKETRQLKDGDPNQWAGFELLKEISFERFQGSGMPSDIDRAGFMAEKALFSICKGRQSAIMNIRVRVVEMQVFDPSRDEQIMLRDMMKHYQQLPQVREKVHSRRTLSVEDCEFAVNETYRVLEESALRKLSHIWDMGFERTGNAKYLDAAVSSMRGMVHITANEGSPRMQWHYYLAMDLYKRYLKTRLVEDLDDSLRNYQQILDAFGVVDAFPGFLLNLGTTFHARFRRLDKRDDLDAAISYMRTGLSIHTKQSGFTETSLFVECMNNLSADLGIRYQHSLKKEDLMEAMSVGREASKRMPESLDPSTRAIRLTGLAILSNKQSVFTETLDDINLALDTVKTALELTSPDDDQLPLRLDLLGECLLKRSRWTGRLQDLDEAAHYMQRAVEFTRDNRIYRSGRLRNLASVFTERYLQFSRVEDLHEAARLGREALQLIPDDDAYEAERATARDEHAGTLHLESRRNNSLVTLQQSIDLQKEAVESKNIDQNRRVIMSNQLGQLLVSRALETGSITDLDAGIQVHRQVKEEMSSDFIPLQRMVLDKLCLAVSLRYHHSKSPHDLEEAISLGEEVLRLTPPGTPESARTLSHLGQVYSSSPAEERQRQALQAYLDAFNTPTAMPKDRLWAARKAINFWEYLKEYPDVKRMCHEMVQLMVFLGNRTLTQIDQQWHLSQYPRLTAEACSLLLALSGEAAEAVELLELGRGIILGYFINDRSDISALEASYPEQAKKYNKLTEDINRRYPDTEDVKTQTARMNRRIQAVQELDHCMEDIRHLPGYDRFLQGPTTNQLMHHAKDGVIVIVVVTDIGSHAIFLTTEVVRSIELPGLRAGELTKWLKEDLTRFSSRQEFGQKNRHYREFLWWLWTACVRVVLDSLGFIADETPSNPEDLPRVWWIGTGLACSLPFHVAGEHSQGSLENALARVVSSYTPTIKALSFARERGQWATDQDNLRLLCVTMPTTPGQQSLPGVLREREVVRDIVEETFWFKSLAHPSGEAVMRKMKDCDIVHFACHGVSNPVDPSQSYLLLQTPGKEPTHNPTIDRLTVQNIADMHLLGGKIAYLSACSTAENQAELLADEVLHIASGFQTAGFAHVLASLWPSNDTVCVDVAANFYSCLRDAGQINHKSVALALNRSVRAVRERFPKQPLLWAGYIHVGA</sequence>
<reference evidence="2" key="2">
    <citation type="journal article" date="2023" name="IMA Fungus">
        <title>Comparative genomic study of the Penicillium genus elucidates a diverse pangenome and 15 lateral gene transfer events.</title>
        <authorList>
            <person name="Petersen C."/>
            <person name="Sorensen T."/>
            <person name="Nielsen M.R."/>
            <person name="Sondergaard T.E."/>
            <person name="Sorensen J.L."/>
            <person name="Fitzpatrick D.A."/>
            <person name="Frisvad J.C."/>
            <person name="Nielsen K.L."/>
        </authorList>
    </citation>
    <scope>NUCLEOTIDE SEQUENCE</scope>
    <source>
        <strain evidence="2">IBT 34128</strain>
    </source>
</reference>
<dbReference type="GeneID" id="81393265"/>
<feature type="domain" description="CHAT" evidence="1">
    <location>
        <begin position="990"/>
        <end position="1288"/>
    </location>
</feature>
<evidence type="ECO:0000313" key="3">
    <source>
        <dbReference type="Proteomes" id="UP001141434"/>
    </source>
</evidence>
<proteinExistence type="predicted"/>
<dbReference type="Pfam" id="PF12770">
    <property type="entry name" value="CHAT"/>
    <property type="match status" value="1"/>
</dbReference>
<protein>
    <recommendedName>
        <fullName evidence="1">CHAT domain-containing protein</fullName>
    </recommendedName>
</protein>